<feature type="transmembrane region" description="Helical" evidence="2">
    <location>
        <begin position="27"/>
        <end position="45"/>
    </location>
</feature>
<accession>A0A919Q069</accession>
<keyword evidence="5" id="KW-1185">Reference proteome</keyword>
<feature type="transmembrane region" description="Helical" evidence="2">
    <location>
        <begin position="51"/>
        <end position="73"/>
    </location>
</feature>
<evidence type="ECO:0000256" key="2">
    <source>
        <dbReference type="SAM" id="Phobius"/>
    </source>
</evidence>
<evidence type="ECO:0000256" key="1">
    <source>
        <dbReference type="SAM" id="MobiDB-lite"/>
    </source>
</evidence>
<dbReference type="InterPro" id="IPR000160">
    <property type="entry name" value="GGDEF_dom"/>
</dbReference>
<reference evidence="4" key="1">
    <citation type="submission" date="2021-01" db="EMBL/GenBank/DDBJ databases">
        <title>Whole genome shotgun sequence of Dactylosporangium siamense NBRC 106093.</title>
        <authorList>
            <person name="Komaki H."/>
            <person name="Tamura T."/>
        </authorList>
    </citation>
    <scope>NUCLEOTIDE SEQUENCE</scope>
    <source>
        <strain evidence="4">NBRC 106093</strain>
    </source>
</reference>
<keyword evidence="2" id="KW-0812">Transmembrane</keyword>
<name>A0A919Q069_9ACTN</name>
<evidence type="ECO:0000313" key="5">
    <source>
        <dbReference type="Proteomes" id="UP000660611"/>
    </source>
</evidence>
<feature type="transmembrane region" description="Helical" evidence="2">
    <location>
        <begin position="279"/>
        <end position="298"/>
    </location>
</feature>
<dbReference type="Proteomes" id="UP000660611">
    <property type="component" value="Unassembled WGS sequence"/>
</dbReference>
<feature type="transmembrane region" description="Helical" evidence="2">
    <location>
        <begin position="149"/>
        <end position="168"/>
    </location>
</feature>
<feature type="transmembrane region" description="Helical" evidence="2">
    <location>
        <begin position="124"/>
        <end position="142"/>
    </location>
</feature>
<evidence type="ECO:0000313" key="4">
    <source>
        <dbReference type="EMBL" id="GIG52491.1"/>
    </source>
</evidence>
<keyword evidence="2" id="KW-0472">Membrane</keyword>
<proteinExistence type="predicted"/>
<dbReference type="AlphaFoldDB" id="A0A919Q069"/>
<dbReference type="InterPro" id="IPR052163">
    <property type="entry name" value="DGC-Regulatory_Protein"/>
</dbReference>
<protein>
    <recommendedName>
        <fullName evidence="3">GGDEF domain-containing protein</fullName>
    </recommendedName>
</protein>
<feature type="compositionally biased region" description="Low complexity" evidence="1">
    <location>
        <begin position="10"/>
        <end position="22"/>
    </location>
</feature>
<feature type="transmembrane region" description="Helical" evidence="2">
    <location>
        <begin position="241"/>
        <end position="259"/>
    </location>
</feature>
<feature type="transmembrane region" description="Helical" evidence="2">
    <location>
        <begin position="304"/>
        <end position="322"/>
    </location>
</feature>
<dbReference type="FunFam" id="3.30.70.270:FF:000001">
    <property type="entry name" value="Diguanylate cyclase domain protein"/>
    <property type="match status" value="1"/>
</dbReference>
<feature type="transmembrane region" description="Helical" evidence="2">
    <location>
        <begin position="180"/>
        <end position="203"/>
    </location>
</feature>
<comment type="caution">
    <text evidence="4">The sequence shown here is derived from an EMBL/GenBank/DDBJ whole genome shotgun (WGS) entry which is preliminary data.</text>
</comment>
<dbReference type="SUPFAM" id="SSF55073">
    <property type="entry name" value="Nucleotide cyclase"/>
    <property type="match status" value="1"/>
</dbReference>
<evidence type="ECO:0000259" key="3">
    <source>
        <dbReference type="PROSITE" id="PS50887"/>
    </source>
</evidence>
<feature type="domain" description="GGDEF" evidence="3">
    <location>
        <begin position="386"/>
        <end position="518"/>
    </location>
</feature>
<organism evidence="4 5">
    <name type="scientific">Dactylosporangium siamense</name>
    <dbReference type="NCBI Taxonomy" id="685454"/>
    <lineage>
        <taxon>Bacteria</taxon>
        <taxon>Bacillati</taxon>
        <taxon>Actinomycetota</taxon>
        <taxon>Actinomycetes</taxon>
        <taxon>Micromonosporales</taxon>
        <taxon>Micromonosporaceae</taxon>
        <taxon>Dactylosporangium</taxon>
    </lineage>
</organism>
<dbReference type="Gene3D" id="3.30.70.270">
    <property type="match status" value="1"/>
</dbReference>
<dbReference type="NCBIfam" id="TIGR00254">
    <property type="entry name" value="GGDEF"/>
    <property type="match status" value="1"/>
</dbReference>
<feature type="transmembrane region" description="Helical" evidence="2">
    <location>
        <begin position="215"/>
        <end position="235"/>
    </location>
</feature>
<dbReference type="CDD" id="cd01949">
    <property type="entry name" value="GGDEF"/>
    <property type="match status" value="1"/>
</dbReference>
<dbReference type="PANTHER" id="PTHR46663">
    <property type="entry name" value="DIGUANYLATE CYCLASE DGCT-RELATED"/>
    <property type="match status" value="1"/>
</dbReference>
<feature type="region of interest" description="Disordered" evidence="1">
    <location>
        <begin position="1"/>
        <end position="22"/>
    </location>
</feature>
<dbReference type="InterPro" id="IPR043128">
    <property type="entry name" value="Rev_trsase/Diguanyl_cyclase"/>
</dbReference>
<dbReference type="PANTHER" id="PTHR46663:SF2">
    <property type="entry name" value="GGDEF DOMAIN-CONTAINING PROTEIN"/>
    <property type="match status" value="1"/>
</dbReference>
<dbReference type="EMBL" id="BONQ01000182">
    <property type="protein sequence ID" value="GIG52491.1"/>
    <property type="molecule type" value="Genomic_DNA"/>
</dbReference>
<dbReference type="SMART" id="SM00267">
    <property type="entry name" value="GGDEF"/>
    <property type="match status" value="1"/>
</dbReference>
<dbReference type="InterPro" id="IPR029787">
    <property type="entry name" value="Nucleotide_cyclase"/>
</dbReference>
<sequence length="534" mass="55891">MATNAGAEDAGTTPPGRPGRGPAAPRWPVVLSVLALVGFFGWTAVVPPGGIEATVGGGVISTVTAAVAGVACLRAGRRTAGADRAGWSLLGAGMFCWAAANVVWQSYVLRHIYPVPFPSGTDAGFLSLVPLSVAGVFALARLGRSGIRVLLDGVIITGSLLVVSWVTVLGPTFEVPGQSAFAQAVALAYPIGDVAIASMVFVVLGRSERRNRAALGLVGLGMLGLAIADSGFAYLSQSGQWSTGTFANVGWIVGFMLVAHGARRARAAPTAANERLASVWLALPYLPLAVAVVSAVALEIIHGSVGTVVLVLVTLLVMFVVARQIVALRDNVVLTRDLQKMVVDLQQREEQLRFLAFHDPLTGLANRALFQDRLAQALLVRLRTPAPLAVLYIDLDGFKDINDRLGHAAGDTVLVRVADQLNTCTRSGDTAARLGGDEFALLLDSVPLPGVIAIAERIVRTLGQDIVIDAQTARPAASVGVAFHETGDTPAGDLLRRADLAMYAAKLQGKSRYVVYEPHLRDGIATVHPARPSG</sequence>
<feature type="transmembrane region" description="Helical" evidence="2">
    <location>
        <begin position="85"/>
        <end position="104"/>
    </location>
</feature>
<dbReference type="Pfam" id="PF00990">
    <property type="entry name" value="GGDEF"/>
    <property type="match status" value="1"/>
</dbReference>
<keyword evidence="2" id="KW-1133">Transmembrane helix</keyword>
<dbReference type="RefSeq" id="WP_203854082.1">
    <property type="nucleotide sequence ID" value="NZ_BAAAVW010000039.1"/>
</dbReference>
<gene>
    <name evidence="4" type="ORF">Dsi01nite_105320</name>
</gene>
<dbReference type="PROSITE" id="PS50887">
    <property type="entry name" value="GGDEF"/>
    <property type="match status" value="1"/>
</dbReference>